<protein>
    <recommendedName>
        <fullName evidence="6">Peptidyl-prolyl cis-trans isomerase</fullName>
        <ecNumber evidence="6">5.2.1.8</ecNumber>
    </recommendedName>
</protein>
<feature type="domain" description="PPIase FKBP-type" evidence="8">
    <location>
        <begin position="157"/>
        <end position="243"/>
    </location>
</feature>
<keyword evidence="7" id="KW-0732">Signal</keyword>
<dbReference type="InterPro" id="IPR001179">
    <property type="entry name" value="PPIase_FKBP_dom"/>
</dbReference>
<evidence type="ECO:0000256" key="7">
    <source>
        <dbReference type="SAM" id="SignalP"/>
    </source>
</evidence>
<gene>
    <name evidence="9" type="ORF">SAMN06265222_10820</name>
</gene>
<dbReference type="Gene3D" id="3.10.50.40">
    <property type="match status" value="1"/>
</dbReference>
<evidence type="ECO:0000256" key="3">
    <source>
        <dbReference type="ARBA" id="ARBA00023110"/>
    </source>
</evidence>
<evidence type="ECO:0000259" key="8">
    <source>
        <dbReference type="PROSITE" id="PS50059"/>
    </source>
</evidence>
<dbReference type="PROSITE" id="PS50059">
    <property type="entry name" value="FKBP_PPIASE"/>
    <property type="match status" value="1"/>
</dbReference>
<comment type="similarity">
    <text evidence="2 6">Belongs to the FKBP-type PPIase family.</text>
</comment>
<dbReference type="EMBL" id="FXUG01000008">
    <property type="protein sequence ID" value="SMP63112.1"/>
    <property type="molecule type" value="Genomic_DNA"/>
</dbReference>
<dbReference type="SUPFAM" id="SSF54534">
    <property type="entry name" value="FKBP-like"/>
    <property type="match status" value="1"/>
</dbReference>
<proteinExistence type="inferred from homology"/>
<dbReference type="Proteomes" id="UP001158067">
    <property type="component" value="Unassembled WGS sequence"/>
</dbReference>
<dbReference type="PANTHER" id="PTHR43811">
    <property type="entry name" value="FKBP-TYPE PEPTIDYL-PROLYL CIS-TRANS ISOMERASE FKPA"/>
    <property type="match status" value="1"/>
</dbReference>
<evidence type="ECO:0000256" key="4">
    <source>
        <dbReference type="ARBA" id="ARBA00023235"/>
    </source>
</evidence>
<dbReference type="GO" id="GO:0016853">
    <property type="term" value="F:isomerase activity"/>
    <property type="evidence" value="ECO:0007669"/>
    <property type="project" value="UniProtKB-KW"/>
</dbReference>
<evidence type="ECO:0000256" key="2">
    <source>
        <dbReference type="ARBA" id="ARBA00006577"/>
    </source>
</evidence>
<keyword evidence="3 5" id="KW-0697">Rotamase</keyword>
<evidence type="ECO:0000256" key="6">
    <source>
        <dbReference type="RuleBase" id="RU003915"/>
    </source>
</evidence>
<accession>A0ABY1QAF2</accession>
<feature type="chain" id="PRO_5045620877" description="Peptidyl-prolyl cis-trans isomerase" evidence="7">
    <location>
        <begin position="31"/>
        <end position="243"/>
    </location>
</feature>
<evidence type="ECO:0000313" key="9">
    <source>
        <dbReference type="EMBL" id="SMP63112.1"/>
    </source>
</evidence>
<dbReference type="Pfam" id="PF00254">
    <property type="entry name" value="FKBP_C"/>
    <property type="match status" value="1"/>
</dbReference>
<organism evidence="9 10">
    <name type="scientific">Neorhodopirellula lusitana</name>
    <dbReference type="NCBI Taxonomy" id="445327"/>
    <lineage>
        <taxon>Bacteria</taxon>
        <taxon>Pseudomonadati</taxon>
        <taxon>Planctomycetota</taxon>
        <taxon>Planctomycetia</taxon>
        <taxon>Pirellulales</taxon>
        <taxon>Pirellulaceae</taxon>
        <taxon>Neorhodopirellula</taxon>
    </lineage>
</organism>
<evidence type="ECO:0000256" key="1">
    <source>
        <dbReference type="ARBA" id="ARBA00000971"/>
    </source>
</evidence>
<sequence length="243" mass="26126">MSFTRYTALTLALLASFTMSQSPLTQSASAQEPDAGTEDSVGYFLGFSVGQSFAQQGFRAGDFSAEGMQKGLADALAGKDPGLTQDQLAEVQGKIQAMLQKRQAAANAETEKQALMNKEKSEVWMTQNAKAEGVKPLDKGIQFKVITEGEGGSPSPTDTVSVHYTGKLTNGEVFDSSVQRGEPAQFPVNRVIQGWQLALQKMKVGSKWMLFIPPEMAYGADGAPPKIGPNEVLVFEVELLEIL</sequence>
<keyword evidence="4 5" id="KW-0413">Isomerase</keyword>
<dbReference type="InterPro" id="IPR046357">
    <property type="entry name" value="PPIase_dom_sf"/>
</dbReference>
<evidence type="ECO:0000313" key="10">
    <source>
        <dbReference type="Proteomes" id="UP001158067"/>
    </source>
</evidence>
<comment type="caution">
    <text evidence="9">The sequence shown here is derived from an EMBL/GenBank/DDBJ whole genome shotgun (WGS) entry which is preliminary data.</text>
</comment>
<dbReference type="EC" id="5.2.1.8" evidence="6"/>
<dbReference type="Pfam" id="PF01346">
    <property type="entry name" value="FKBP_N"/>
    <property type="match status" value="1"/>
</dbReference>
<dbReference type="InterPro" id="IPR000774">
    <property type="entry name" value="PPIase_FKBP_N"/>
</dbReference>
<name>A0ABY1QAF2_9BACT</name>
<dbReference type="Gene3D" id="1.10.287.460">
    <property type="entry name" value="Peptidyl-prolyl cis-trans isomerase, FKBP-type, N-terminal domain"/>
    <property type="match status" value="1"/>
</dbReference>
<keyword evidence="10" id="KW-1185">Reference proteome</keyword>
<reference evidence="9 10" key="1">
    <citation type="submission" date="2017-05" db="EMBL/GenBank/DDBJ databases">
        <authorList>
            <person name="Varghese N."/>
            <person name="Submissions S."/>
        </authorList>
    </citation>
    <scope>NUCLEOTIDE SEQUENCE [LARGE SCALE GENOMIC DNA]</scope>
    <source>
        <strain evidence="9 10">DSM 25457</strain>
    </source>
</reference>
<comment type="catalytic activity">
    <reaction evidence="1 5 6">
        <text>[protein]-peptidylproline (omega=180) = [protein]-peptidylproline (omega=0)</text>
        <dbReference type="Rhea" id="RHEA:16237"/>
        <dbReference type="Rhea" id="RHEA-COMP:10747"/>
        <dbReference type="Rhea" id="RHEA-COMP:10748"/>
        <dbReference type="ChEBI" id="CHEBI:83833"/>
        <dbReference type="ChEBI" id="CHEBI:83834"/>
        <dbReference type="EC" id="5.2.1.8"/>
    </reaction>
</comment>
<evidence type="ECO:0000256" key="5">
    <source>
        <dbReference type="PROSITE-ProRule" id="PRU00277"/>
    </source>
</evidence>
<dbReference type="PANTHER" id="PTHR43811:SF19">
    <property type="entry name" value="39 KDA FK506-BINDING NUCLEAR PROTEIN"/>
    <property type="match status" value="1"/>
</dbReference>
<feature type="signal peptide" evidence="7">
    <location>
        <begin position="1"/>
        <end position="30"/>
    </location>
</feature>
<dbReference type="InterPro" id="IPR036944">
    <property type="entry name" value="PPIase_FKBP_N_sf"/>
</dbReference>